<sequence length="119" mass="13847">MHKCVDIRFEKGGIAVIYYFLSKKNSATPLSVILIRKAAQGIRKRRFDEIGKPLLEKIIVNSERKCNIFKTFLLMITRHRVHSVPVFHLPDDGEYTAKMTSEYEELCISRDEGCHSQKY</sequence>
<dbReference type="EMBL" id="JAIFRP010000007">
    <property type="protein sequence ID" value="KAK2587293.1"/>
    <property type="molecule type" value="Genomic_DNA"/>
</dbReference>
<name>A0AAD9RX96_9HYME</name>
<evidence type="ECO:0000313" key="1">
    <source>
        <dbReference type="EMBL" id="KAK2587293.1"/>
    </source>
</evidence>
<organism evidence="1 2">
    <name type="scientific">Odynerus spinipes</name>
    <dbReference type="NCBI Taxonomy" id="1348599"/>
    <lineage>
        <taxon>Eukaryota</taxon>
        <taxon>Metazoa</taxon>
        <taxon>Ecdysozoa</taxon>
        <taxon>Arthropoda</taxon>
        <taxon>Hexapoda</taxon>
        <taxon>Insecta</taxon>
        <taxon>Pterygota</taxon>
        <taxon>Neoptera</taxon>
        <taxon>Endopterygota</taxon>
        <taxon>Hymenoptera</taxon>
        <taxon>Apocrita</taxon>
        <taxon>Aculeata</taxon>
        <taxon>Vespoidea</taxon>
        <taxon>Vespidae</taxon>
        <taxon>Eumeninae</taxon>
        <taxon>Odynerus</taxon>
    </lineage>
</organism>
<gene>
    <name evidence="1" type="ORF">KPH14_003015</name>
</gene>
<proteinExistence type="predicted"/>
<keyword evidence="2" id="KW-1185">Reference proteome</keyword>
<reference evidence="1" key="1">
    <citation type="submission" date="2021-08" db="EMBL/GenBank/DDBJ databases">
        <authorList>
            <person name="Misof B."/>
            <person name="Oliver O."/>
            <person name="Podsiadlowski L."/>
            <person name="Donath A."/>
            <person name="Peters R."/>
            <person name="Mayer C."/>
            <person name="Rust J."/>
            <person name="Gunkel S."/>
            <person name="Lesny P."/>
            <person name="Martin S."/>
            <person name="Oeyen J.P."/>
            <person name="Petersen M."/>
            <person name="Panagiotis P."/>
            <person name="Wilbrandt J."/>
            <person name="Tanja T."/>
        </authorList>
    </citation>
    <scope>NUCLEOTIDE SEQUENCE</scope>
    <source>
        <strain evidence="1">GBR_01_08_01A</strain>
        <tissue evidence="1">Thorax + abdomen</tissue>
    </source>
</reference>
<evidence type="ECO:0000313" key="2">
    <source>
        <dbReference type="Proteomes" id="UP001258017"/>
    </source>
</evidence>
<comment type="caution">
    <text evidence="1">The sequence shown here is derived from an EMBL/GenBank/DDBJ whole genome shotgun (WGS) entry which is preliminary data.</text>
</comment>
<dbReference type="AlphaFoldDB" id="A0AAD9RX96"/>
<accession>A0AAD9RX96</accession>
<dbReference type="Proteomes" id="UP001258017">
    <property type="component" value="Unassembled WGS sequence"/>
</dbReference>
<reference evidence="1" key="2">
    <citation type="journal article" date="2023" name="Commun. Biol.">
        <title>Intrasexual cuticular hydrocarbon dimorphism in a wasp sheds light on hydrocarbon biosynthesis genes in Hymenoptera.</title>
        <authorList>
            <person name="Moris V.C."/>
            <person name="Podsiadlowski L."/>
            <person name="Martin S."/>
            <person name="Oeyen J.P."/>
            <person name="Donath A."/>
            <person name="Petersen M."/>
            <person name="Wilbrandt J."/>
            <person name="Misof B."/>
            <person name="Liedtke D."/>
            <person name="Thamm M."/>
            <person name="Scheiner R."/>
            <person name="Schmitt T."/>
            <person name="Niehuis O."/>
        </authorList>
    </citation>
    <scope>NUCLEOTIDE SEQUENCE</scope>
    <source>
        <strain evidence="1">GBR_01_08_01A</strain>
    </source>
</reference>
<protein>
    <submittedName>
        <fullName evidence="1">Uncharacterized protein</fullName>
    </submittedName>
</protein>